<dbReference type="Proteomes" id="UP000434101">
    <property type="component" value="Unassembled WGS sequence"/>
</dbReference>
<proteinExistence type="predicted"/>
<reference evidence="2 3" key="1">
    <citation type="submission" date="2020-01" db="EMBL/GenBank/DDBJ databases">
        <title>Natronorubrum sp. JWXQ-INN 674 isolated from Inner Mongolia Autonomous Region of China.</title>
        <authorList>
            <person name="Xue Q."/>
        </authorList>
    </citation>
    <scope>NUCLEOTIDE SEQUENCE [LARGE SCALE GENOMIC DNA]</scope>
    <source>
        <strain evidence="2 3">JWXQ-INN-674</strain>
    </source>
</reference>
<sequence length="64" mass="7679">MERTRLRMQVAALERALETSERQRQSVIDRYERLLAERDDSHRDLSTGERRTGSSLRRLLTGWY</sequence>
<evidence type="ECO:0000313" key="3">
    <source>
        <dbReference type="Proteomes" id="UP000434101"/>
    </source>
</evidence>
<comment type="caution">
    <text evidence="2">The sequence shown here is derived from an EMBL/GenBank/DDBJ whole genome shotgun (WGS) entry which is preliminary data.</text>
</comment>
<feature type="coiled-coil region" evidence="1">
    <location>
        <begin position="3"/>
        <end position="37"/>
    </location>
</feature>
<evidence type="ECO:0000256" key="1">
    <source>
        <dbReference type="SAM" id="Coils"/>
    </source>
</evidence>
<accession>A0A6B0VMW9</accession>
<organism evidence="2 3">
    <name type="scientific">Natronorubrum halalkaliphilum</name>
    <dbReference type="NCBI Taxonomy" id="2691917"/>
    <lineage>
        <taxon>Archaea</taxon>
        <taxon>Methanobacteriati</taxon>
        <taxon>Methanobacteriota</taxon>
        <taxon>Stenosarchaea group</taxon>
        <taxon>Halobacteria</taxon>
        <taxon>Halobacteriales</taxon>
        <taxon>Natrialbaceae</taxon>
        <taxon>Natronorubrum</taxon>
    </lineage>
</organism>
<keyword evidence="1" id="KW-0175">Coiled coil</keyword>
<keyword evidence="3" id="KW-1185">Reference proteome</keyword>
<gene>
    <name evidence="2" type="ORF">GS429_12225</name>
</gene>
<dbReference type="EMBL" id="WUYX01000038">
    <property type="protein sequence ID" value="MXV62818.1"/>
    <property type="molecule type" value="Genomic_DNA"/>
</dbReference>
<name>A0A6B0VMW9_9EURY</name>
<protein>
    <submittedName>
        <fullName evidence="2">Uncharacterized protein</fullName>
    </submittedName>
</protein>
<evidence type="ECO:0000313" key="2">
    <source>
        <dbReference type="EMBL" id="MXV62818.1"/>
    </source>
</evidence>
<dbReference type="AlphaFoldDB" id="A0A6B0VMW9"/>